<keyword evidence="3 5" id="KW-1133">Transmembrane helix</keyword>
<evidence type="ECO:0000256" key="5">
    <source>
        <dbReference type="SAM" id="Phobius"/>
    </source>
</evidence>
<dbReference type="PANTHER" id="PTHR32322">
    <property type="entry name" value="INNER MEMBRANE TRANSPORTER"/>
    <property type="match status" value="1"/>
</dbReference>
<feature type="transmembrane region" description="Helical" evidence="5">
    <location>
        <begin position="272"/>
        <end position="289"/>
    </location>
</feature>
<feature type="transmembrane region" description="Helical" evidence="5">
    <location>
        <begin position="48"/>
        <end position="69"/>
    </location>
</feature>
<evidence type="ECO:0000313" key="7">
    <source>
        <dbReference type="EMBL" id="CAJ0820418.1"/>
    </source>
</evidence>
<keyword evidence="4 5" id="KW-0472">Membrane</keyword>
<feature type="transmembrane region" description="Helical" evidence="5">
    <location>
        <begin position="81"/>
        <end position="101"/>
    </location>
</feature>
<dbReference type="PANTHER" id="PTHR32322:SF9">
    <property type="entry name" value="AMINO-ACID METABOLITE EFFLUX PUMP-RELATED"/>
    <property type="match status" value="1"/>
</dbReference>
<gene>
    <name evidence="7" type="ORF">LMG18101_04274</name>
</gene>
<dbReference type="InterPro" id="IPR000620">
    <property type="entry name" value="EamA_dom"/>
</dbReference>
<feature type="domain" description="EamA" evidence="6">
    <location>
        <begin position="158"/>
        <end position="288"/>
    </location>
</feature>
<evidence type="ECO:0000256" key="1">
    <source>
        <dbReference type="ARBA" id="ARBA00004141"/>
    </source>
</evidence>
<feature type="transmembrane region" description="Helical" evidence="5">
    <location>
        <begin position="15"/>
        <end position="36"/>
    </location>
</feature>
<accession>A0ABM9KBC0</accession>
<dbReference type="Pfam" id="PF00892">
    <property type="entry name" value="EamA"/>
    <property type="match status" value="1"/>
</dbReference>
<dbReference type="EMBL" id="CATZLL010000016">
    <property type="protein sequence ID" value="CAJ0820418.1"/>
    <property type="molecule type" value="Genomic_DNA"/>
</dbReference>
<evidence type="ECO:0000313" key="8">
    <source>
        <dbReference type="Proteomes" id="UP001189757"/>
    </source>
</evidence>
<name>A0ABM9KBC0_9RALS</name>
<evidence type="ECO:0000259" key="6">
    <source>
        <dbReference type="Pfam" id="PF00892"/>
    </source>
</evidence>
<dbReference type="Proteomes" id="UP001189757">
    <property type="component" value="Unassembled WGS sequence"/>
</dbReference>
<feature type="transmembrane region" description="Helical" evidence="5">
    <location>
        <begin position="213"/>
        <end position="234"/>
    </location>
</feature>
<dbReference type="InterPro" id="IPR037185">
    <property type="entry name" value="EmrE-like"/>
</dbReference>
<evidence type="ECO:0000256" key="4">
    <source>
        <dbReference type="ARBA" id="ARBA00023136"/>
    </source>
</evidence>
<dbReference type="SUPFAM" id="SSF103481">
    <property type="entry name" value="Multidrug resistance efflux transporter EmrE"/>
    <property type="match status" value="2"/>
</dbReference>
<evidence type="ECO:0000256" key="3">
    <source>
        <dbReference type="ARBA" id="ARBA00022989"/>
    </source>
</evidence>
<comment type="subcellular location">
    <subcellularLocation>
        <location evidence="1">Membrane</location>
        <topology evidence="1">Multi-pass membrane protein</topology>
    </subcellularLocation>
</comment>
<comment type="caution">
    <text evidence="7">The sequence shown here is derived from an EMBL/GenBank/DDBJ whole genome shotgun (WGS) entry which is preliminary data.</text>
</comment>
<proteinExistence type="predicted"/>
<keyword evidence="2 5" id="KW-0812">Transmembrane</keyword>
<feature type="transmembrane region" description="Helical" evidence="5">
    <location>
        <begin position="132"/>
        <end position="152"/>
    </location>
</feature>
<keyword evidence="8" id="KW-1185">Reference proteome</keyword>
<dbReference type="InterPro" id="IPR050638">
    <property type="entry name" value="AA-Vitamin_Transporters"/>
</dbReference>
<evidence type="ECO:0000256" key="2">
    <source>
        <dbReference type="ARBA" id="ARBA00022692"/>
    </source>
</evidence>
<protein>
    <recommendedName>
        <fullName evidence="6">EamA domain-containing protein</fullName>
    </recommendedName>
</protein>
<sequence length="301" mass="30506">MATVDAMDTTSDGQLALRTVVLTSITMVAFASNSLLCRLALQHASIDAASFSSIRLVSGALMLAILARFNAGRAPKARTDWTAAAMLFTYVAFFSFAYLTLSAGTGALILFGAVQLTMLGAGLRAGERFEPLGWAGFALALGGLIYLVSPGVTAPTPLGAALMTVAGVAWGVYSLRGRGLDNPLGATAGNFLRAAPMALALSAVLVSRAHASPVGIALALASGAVTSGIGYVIWYAALKGLSAIRAAAVQLSVPPIAAFGAVLFLAEPLTPRLAAASAAILGGIALVLASRTQRKRAEAAS</sequence>
<feature type="transmembrane region" description="Helical" evidence="5">
    <location>
        <begin position="158"/>
        <end position="175"/>
    </location>
</feature>
<reference evidence="7 8" key="1">
    <citation type="submission" date="2023-07" db="EMBL/GenBank/DDBJ databases">
        <authorList>
            <person name="Peeters C."/>
        </authorList>
    </citation>
    <scope>NUCLEOTIDE SEQUENCE [LARGE SCALE GENOMIC DNA]</scope>
    <source>
        <strain evidence="7 8">LMG 18101</strain>
    </source>
</reference>
<organism evidence="7 8">
    <name type="scientific">Ralstonia flaminis</name>
    <dbReference type="NCBI Taxonomy" id="3058597"/>
    <lineage>
        <taxon>Bacteria</taxon>
        <taxon>Pseudomonadati</taxon>
        <taxon>Pseudomonadota</taxon>
        <taxon>Betaproteobacteria</taxon>
        <taxon>Burkholderiales</taxon>
        <taxon>Burkholderiaceae</taxon>
        <taxon>Ralstonia</taxon>
    </lineage>
</organism>
<feature type="transmembrane region" description="Helical" evidence="5">
    <location>
        <begin position="246"/>
        <end position="266"/>
    </location>
</feature>
<feature type="transmembrane region" description="Helical" evidence="5">
    <location>
        <begin position="187"/>
        <end position="207"/>
    </location>
</feature>